<evidence type="ECO:0000313" key="3">
    <source>
        <dbReference type="EMBL" id="KAB7515257.1"/>
    </source>
</evidence>
<evidence type="ECO:0000259" key="2">
    <source>
        <dbReference type="Pfam" id="PF09851"/>
    </source>
</evidence>
<dbReference type="EMBL" id="QKKZ01000001">
    <property type="protein sequence ID" value="KAB7516311.1"/>
    <property type="molecule type" value="Genomic_DNA"/>
</dbReference>
<feature type="domain" description="SHOCT" evidence="2">
    <location>
        <begin position="66"/>
        <end position="93"/>
    </location>
</feature>
<evidence type="ECO:0000313" key="7">
    <source>
        <dbReference type="Proteomes" id="UP000326302"/>
    </source>
</evidence>
<evidence type="ECO:0000313" key="5">
    <source>
        <dbReference type="EMBL" id="KAB7517701.1"/>
    </source>
</evidence>
<protein>
    <submittedName>
        <fullName evidence="5">SHOCT domain-containing protein</fullName>
    </submittedName>
</protein>
<dbReference type="InterPro" id="IPR018649">
    <property type="entry name" value="SHOCT"/>
</dbReference>
<name>A0A5N5UG74_9EURY</name>
<dbReference type="AlphaFoldDB" id="A0A5N5UG74"/>
<feature type="transmembrane region" description="Helical" evidence="1">
    <location>
        <begin position="12"/>
        <end position="29"/>
    </location>
</feature>
<evidence type="ECO:0000313" key="4">
    <source>
        <dbReference type="EMBL" id="KAB7516311.1"/>
    </source>
</evidence>
<dbReference type="Proteomes" id="UP000326207">
    <property type="component" value="Unassembled WGS sequence"/>
</dbReference>
<keyword evidence="1" id="KW-1133">Transmembrane helix</keyword>
<sequence length="110" mass="12581">MGVVSNAREDIAGVTVFLILGAGMIALFANVSWFWVIWVVGFAVVLPLIGILTDDEEEDTDETPDDPVERLKRRYADGELTDEEFEHRLERLMELDDDATVDRELERELR</sequence>
<dbReference type="EMBL" id="QMDY01000004">
    <property type="protein sequence ID" value="KAB7517701.1"/>
    <property type="molecule type" value="Genomic_DNA"/>
</dbReference>
<dbReference type="OrthoDB" id="178074at2157"/>
<keyword evidence="8" id="KW-1185">Reference proteome</keyword>
<dbReference type="EMBL" id="QJOW01000003">
    <property type="protein sequence ID" value="KAB7515257.1"/>
    <property type="molecule type" value="Genomic_DNA"/>
</dbReference>
<evidence type="ECO:0000313" key="6">
    <source>
        <dbReference type="Proteomes" id="UP000326207"/>
    </source>
</evidence>
<dbReference type="Proteomes" id="UP000326865">
    <property type="component" value="Unassembled WGS sequence"/>
</dbReference>
<accession>A0A5N5U9N7</accession>
<reference evidence="6 7" key="1">
    <citation type="submission" date="2019-10" db="EMBL/GenBank/DDBJ databases">
        <title>Unraveling microbial dark matter from salterns through culturing: the case of the genus Halosegnis.</title>
        <authorList>
            <person name="Duran-Viseras A."/>
            <person name="Andrei A.-S."/>
            <person name="Vera-Gargallo B."/>
            <person name="Ghai R."/>
            <person name="Sanchez-Porro C."/>
            <person name="Ventosa A."/>
        </authorList>
    </citation>
    <scope>NUCLEOTIDE SEQUENCE [LARGE SCALE GENOMIC DNA]</scope>
    <source>
        <strain evidence="3 7">F17-44</strain>
        <strain evidence="4 8">F18-79</strain>
        <strain evidence="5 6">F19-13</strain>
    </source>
</reference>
<proteinExistence type="predicted"/>
<feature type="transmembrane region" description="Helical" evidence="1">
    <location>
        <begin position="35"/>
        <end position="53"/>
    </location>
</feature>
<evidence type="ECO:0000313" key="8">
    <source>
        <dbReference type="Proteomes" id="UP000326865"/>
    </source>
</evidence>
<organism evidence="5 6">
    <name type="scientific">Halosegnis rubeus</name>
    <dbReference type="NCBI Taxonomy" id="2212850"/>
    <lineage>
        <taxon>Archaea</taxon>
        <taxon>Methanobacteriati</taxon>
        <taxon>Methanobacteriota</taxon>
        <taxon>Stenosarchaea group</taxon>
        <taxon>Halobacteria</taxon>
        <taxon>Halobacteriales</taxon>
        <taxon>Natronomonadaceae</taxon>
        <taxon>Halosegnis</taxon>
    </lineage>
</organism>
<dbReference type="RefSeq" id="WP_152120259.1">
    <property type="nucleotide sequence ID" value="NZ_QJOW01000003.1"/>
</dbReference>
<gene>
    <name evidence="4" type="ORF">DM867_04060</name>
    <name evidence="3" type="ORF">DMP03_08440</name>
    <name evidence="5" type="ORF">DP108_09060</name>
</gene>
<keyword evidence="1" id="KW-0812">Transmembrane</keyword>
<keyword evidence="1" id="KW-0472">Membrane</keyword>
<dbReference type="Proteomes" id="UP000326302">
    <property type="component" value="Unassembled WGS sequence"/>
</dbReference>
<accession>A0A5N5UG74</accession>
<comment type="caution">
    <text evidence="5">The sequence shown here is derived from an EMBL/GenBank/DDBJ whole genome shotgun (WGS) entry which is preliminary data.</text>
</comment>
<accession>A0A5N5UF59</accession>
<evidence type="ECO:0000256" key="1">
    <source>
        <dbReference type="SAM" id="Phobius"/>
    </source>
</evidence>
<dbReference type="Pfam" id="PF09851">
    <property type="entry name" value="SHOCT"/>
    <property type="match status" value="1"/>
</dbReference>